<dbReference type="HOGENOM" id="CLU_428338_0_0_1"/>
<organism evidence="1 2">
    <name type="scientific">Piloderma croceum (strain F 1598)</name>
    <dbReference type="NCBI Taxonomy" id="765440"/>
    <lineage>
        <taxon>Eukaryota</taxon>
        <taxon>Fungi</taxon>
        <taxon>Dikarya</taxon>
        <taxon>Basidiomycota</taxon>
        <taxon>Agaricomycotina</taxon>
        <taxon>Agaricomycetes</taxon>
        <taxon>Agaricomycetidae</taxon>
        <taxon>Atheliales</taxon>
        <taxon>Atheliaceae</taxon>
        <taxon>Piloderma</taxon>
    </lineage>
</organism>
<protein>
    <submittedName>
        <fullName evidence="1">Uncharacterized protein</fullName>
    </submittedName>
</protein>
<reference evidence="1 2" key="1">
    <citation type="submission" date="2014-04" db="EMBL/GenBank/DDBJ databases">
        <authorList>
            <consortium name="DOE Joint Genome Institute"/>
            <person name="Kuo A."/>
            <person name="Tarkka M."/>
            <person name="Buscot F."/>
            <person name="Kohler A."/>
            <person name="Nagy L.G."/>
            <person name="Floudas D."/>
            <person name="Copeland A."/>
            <person name="Barry K.W."/>
            <person name="Cichocki N."/>
            <person name="Veneault-Fourrey C."/>
            <person name="LaButti K."/>
            <person name="Lindquist E.A."/>
            <person name="Lipzen A."/>
            <person name="Lundell T."/>
            <person name="Morin E."/>
            <person name="Murat C."/>
            <person name="Sun H."/>
            <person name="Tunlid A."/>
            <person name="Henrissat B."/>
            <person name="Grigoriev I.V."/>
            <person name="Hibbett D.S."/>
            <person name="Martin F."/>
            <person name="Nordberg H.P."/>
            <person name="Cantor M.N."/>
            <person name="Hua S.X."/>
        </authorList>
    </citation>
    <scope>NUCLEOTIDE SEQUENCE [LARGE SCALE GENOMIC DNA]</scope>
    <source>
        <strain evidence="1 2">F 1598</strain>
    </source>
</reference>
<keyword evidence="2" id="KW-1185">Reference proteome</keyword>
<gene>
    <name evidence="1" type="ORF">PILCRDRAFT_86104</name>
</gene>
<reference evidence="2" key="2">
    <citation type="submission" date="2015-01" db="EMBL/GenBank/DDBJ databases">
        <title>Evolutionary Origins and Diversification of the Mycorrhizal Mutualists.</title>
        <authorList>
            <consortium name="DOE Joint Genome Institute"/>
            <consortium name="Mycorrhizal Genomics Consortium"/>
            <person name="Kohler A."/>
            <person name="Kuo A."/>
            <person name="Nagy L.G."/>
            <person name="Floudas D."/>
            <person name="Copeland A."/>
            <person name="Barry K.W."/>
            <person name="Cichocki N."/>
            <person name="Veneault-Fourrey C."/>
            <person name="LaButti K."/>
            <person name="Lindquist E.A."/>
            <person name="Lipzen A."/>
            <person name="Lundell T."/>
            <person name="Morin E."/>
            <person name="Murat C."/>
            <person name="Riley R."/>
            <person name="Ohm R."/>
            <person name="Sun H."/>
            <person name="Tunlid A."/>
            <person name="Henrissat B."/>
            <person name="Grigoriev I.V."/>
            <person name="Hibbett D.S."/>
            <person name="Martin F."/>
        </authorList>
    </citation>
    <scope>NUCLEOTIDE SEQUENCE [LARGE SCALE GENOMIC DNA]</scope>
    <source>
        <strain evidence="2">F 1598</strain>
    </source>
</reference>
<dbReference type="AlphaFoldDB" id="A0A0C3CB55"/>
<proteinExistence type="predicted"/>
<evidence type="ECO:0000313" key="2">
    <source>
        <dbReference type="Proteomes" id="UP000054166"/>
    </source>
</evidence>
<dbReference type="InParanoid" id="A0A0C3CB55"/>
<dbReference type="EMBL" id="KN832980">
    <property type="protein sequence ID" value="KIM86942.1"/>
    <property type="molecule type" value="Genomic_DNA"/>
</dbReference>
<accession>A0A0C3CB55</accession>
<dbReference type="Proteomes" id="UP000054166">
    <property type="component" value="Unassembled WGS sequence"/>
</dbReference>
<name>A0A0C3CB55_PILCF</name>
<evidence type="ECO:0000313" key="1">
    <source>
        <dbReference type="EMBL" id="KIM86942.1"/>
    </source>
</evidence>
<sequence length="639" mass="71984">MSQGDGCRCWGGRENARHVRQRDGHAMMIDVHFETTFLCFIQYESTMLARIGQPYIPDQTTQREAALRWNHKRVINPEKYAVKEARESSAGANRPRQTQRIHGVDGGQIIRTKETSSARGNMQDDQVGMLQQRILHYFGVDFLVIMIWIRNFMLSLRPGSVFLGVRVGGLILAIDDSGCWWEDWCLMLGSECLWRASGYESEATAIIGGLDWEKYGCGTSGEGILRVDACILSSSFNQLAKQANLFAEIIFILDTSFGHGEDVLRDVHWLSRVSDSYQQPSNQGTYYRPLNAHKCVGEKNMVDNILNAPTSRRVPGTRESEATNSEIGGLEKYNGGRDASWWGGRRRIGIFVLLLLLGEYYTGSSLNMRSNVYKHMQERDIPSYNSMLFRSSEARLVEADIHMLLDVVLSKIEGCACSTSGEGILRVDACILSSSFNQLAKQANLFAEIIFILDTSFGHGEDVLRDVHWLSRVSDSYQQPSNQGTYYRPLNAHKCVGEKNMVDNILNAPTSRRVPGTRESEATNSEIGGLEKYNGGRDASWWGGRRRIGIFVLLLLLGEYYTGSSLNMRSNVYKHMQERDIPSYNSMLFRSSEARLVEADIHMLLDVVLSKIEGVRGVTTFSMLAHALQTIYNYHPTGH</sequence>